<protein>
    <submittedName>
        <fullName evidence="1">Uncharacterized protein</fullName>
    </submittedName>
</protein>
<keyword evidence="2" id="KW-1185">Reference proteome</keyword>
<dbReference type="AlphaFoldDB" id="A0A239SGC5"/>
<evidence type="ECO:0000313" key="2">
    <source>
        <dbReference type="Proteomes" id="UP000215126"/>
    </source>
</evidence>
<name>A0A239SGC5_9BURK</name>
<dbReference type="EMBL" id="LT906435">
    <property type="protein sequence ID" value="SNU84470.1"/>
    <property type="molecule type" value="Genomic_DNA"/>
</dbReference>
<proteinExistence type="predicted"/>
<sequence>MGATASDMNCGNCEVRQDKTPVREWGATGVVLQRET</sequence>
<evidence type="ECO:0000313" key="1">
    <source>
        <dbReference type="EMBL" id="SNU84470.1"/>
    </source>
</evidence>
<accession>A0A239SGC5</accession>
<dbReference type="Proteomes" id="UP000215126">
    <property type="component" value="Chromosome 1"/>
</dbReference>
<reference evidence="1 2" key="1">
    <citation type="submission" date="2017-06" db="EMBL/GenBank/DDBJ databases">
        <authorList>
            <consortium name="Pathogen Informatics"/>
        </authorList>
    </citation>
    <scope>NUCLEOTIDE SEQUENCE [LARGE SCALE GENOMIC DNA]</scope>
    <source>
        <strain evidence="1 2">NCTC13161</strain>
    </source>
</reference>
<organism evidence="1 2">
    <name type="scientific">Pandoraea sputorum</name>
    <dbReference type="NCBI Taxonomy" id="93222"/>
    <lineage>
        <taxon>Bacteria</taxon>
        <taxon>Pseudomonadati</taxon>
        <taxon>Pseudomonadota</taxon>
        <taxon>Betaproteobacteria</taxon>
        <taxon>Burkholderiales</taxon>
        <taxon>Burkholderiaceae</taxon>
        <taxon>Pandoraea</taxon>
    </lineage>
</organism>
<gene>
    <name evidence="1" type="ORF">SAMEA4530655_02004</name>
</gene>